<gene>
    <name evidence="2" type="ORF">M413DRAFT_14769</name>
</gene>
<evidence type="ECO:0000313" key="3">
    <source>
        <dbReference type="Proteomes" id="UP000053424"/>
    </source>
</evidence>
<reference evidence="2 3" key="1">
    <citation type="submission" date="2014-04" db="EMBL/GenBank/DDBJ databases">
        <authorList>
            <consortium name="DOE Joint Genome Institute"/>
            <person name="Kuo A."/>
            <person name="Gay G."/>
            <person name="Dore J."/>
            <person name="Kohler A."/>
            <person name="Nagy L.G."/>
            <person name="Floudas D."/>
            <person name="Copeland A."/>
            <person name="Barry K.W."/>
            <person name="Cichocki N."/>
            <person name="Veneault-Fourrey C."/>
            <person name="LaButti K."/>
            <person name="Lindquist E.A."/>
            <person name="Lipzen A."/>
            <person name="Lundell T."/>
            <person name="Morin E."/>
            <person name="Murat C."/>
            <person name="Sun H."/>
            <person name="Tunlid A."/>
            <person name="Henrissat B."/>
            <person name="Grigoriev I.V."/>
            <person name="Hibbett D.S."/>
            <person name="Martin F."/>
            <person name="Nordberg H.P."/>
            <person name="Cantor M.N."/>
            <person name="Hua S.X."/>
        </authorList>
    </citation>
    <scope>NUCLEOTIDE SEQUENCE [LARGE SCALE GENOMIC DNA]</scope>
    <source>
        <strain evidence="3">h7</strain>
    </source>
</reference>
<keyword evidence="3" id="KW-1185">Reference proteome</keyword>
<dbReference type="Proteomes" id="UP000053424">
    <property type="component" value="Unassembled WGS sequence"/>
</dbReference>
<dbReference type="HOGENOM" id="CLU_104716_0_0_1"/>
<proteinExistence type="predicted"/>
<reference evidence="3" key="2">
    <citation type="submission" date="2015-01" db="EMBL/GenBank/DDBJ databases">
        <title>Evolutionary Origins and Diversification of the Mycorrhizal Mutualists.</title>
        <authorList>
            <consortium name="DOE Joint Genome Institute"/>
            <consortium name="Mycorrhizal Genomics Consortium"/>
            <person name="Kohler A."/>
            <person name="Kuo A."/>
            <person name="Nagy L.G."/>
            <person name="Floudas D."/>
            <person name="Copeland A."/>
            <person name="Barry K.W."/>
            <person name="Cichocki N."/>
            <person name="Veneault-Fourrey C."/>
            <person name="LaButti K."/>
            <person name="Lindquist E.A."/>
            <person name="Lipzen A."/>
            <person name="Lundell T."/>
            <person name="Morin E."/>
            <person name="Murat C."/>
            <person name="Riley R."/>
            <person name="Ohm R."/>
            <person name="Sun H."/>
            <person name="Tunlid A."/>
            <person name="Henrissat B."/>
            <person name="Grigoriev I.V."/>
            <person name="Hibbett D.S."/>
            <person name="Martin F."/>
        </authorList>
    </citation>
    <scope>NUCLEOTIDE SEQUENCE [LARGE SCALE GENOMIC DNA]</scope>
    <source>
        <strain evidence="3">h7</strain>
    </source>
</reference>
<dbReference type="AlphaFoldDB" id="A0A0C2XAQ2"/>
<evidence type="ECO:0000313" key="2">
    <source>
        <dbReference type="EMBL" id="KIM35058.1"/>
    </source>
</evidence>
<feature type="signal peptide" evidence="1">
    <location>
        <begin position="1"/>
        <end position="18"/>
    </location>
</feature>
<dbReference type="EMBL" id="KN831833">
    <property type="protein sequence ID" value="KIM35058.1"/>
    <property type="molecule type" value="Genomic_DNA"/>
</dbReference>
<accession>A0A0C2XAQ2</accession>
<name>A0A0C2XAQ2_HEBCY</name>
<dbReference type="OrthoDB" id="2564568at2759"/>
<feature type="chain" id="PRO_5002158802" description="Extracellular membrane protein CFEM domain-containing protein" evidence="1">
    <location>
        <begin position="19"/>
        <end position="158"/>
    </location>
</feature>
<evidence type="ECO:0008006" key="4">
    <source>
        <dbReference type="Google" id="ProtNLM"/>
    </source>
</evidence>
<keyword evidence="1" id="KW-0732">Signal</keyword>
<evidence type="ECO:0000256" key="1">
    <source>
        <dbReference type="SAM" id="SignalP"/>
    </source>
</evidence>
<sequence length="158" mass="16091">MVAFFAIAPSVLLALSSGMLTPSLSPFPAPLRIFPVKFPPASQLTASRTSIVQNNCLSADCRCTTDIATKAKTCTQCIVDAYPAGSSNRTKAQDEFDAYLKICAKDGHPVSGVSPYGSGDTTTTTTPSKGSSGAIASQISTGILGAIIALAVGGVAFV</sequence>
<organism evidence="2 3">
    <name type="scientific">Hebeloma cylindrosporum</name>
    <dbReference type="NCBI Taxonomy" id="76867"/>
    <lineage>
        <taxon>Eukaryota</taxon>
        <taxon>Fungi</taxon>
        <taxon>Dikarya</taxon>
        <taxon>Basidiomycota</taxon>
        <taxon>Agaricomycotina</taxon>
        <taxon>Agaricomycetes</taxon>
        <taxon>Agaricomycetidae</taxon>
        <taxon>Agaricales</taxon>
        <taxon>Agaricineae</taxon>
        <taxon>Hymenogastraceae</taxon>
        <taxon>Hebeloma</taxon>
    </lineage>
</organism>
<protein>
    <recommendedName>
        <fullName evidence="4">Extracellular membrane protein CFEM domain-containing protein</fullName>
    </recommendedName>
</protein>